<dbReference type="Gene3D" id="3.40.50.2300">
    <property type="match status" value="1"/>
</dbReference>
<keyword evidence="6" id="KW-0902">Two-component regulatory system</keyword>
<proteinExistence type="predicted"/>
<dbReference type="Pfam" id="PF00512">
    <property type="entry name" value="HisKA"/>
    <property type="match status" value="1"/>
</dbReference>
<evidence type="ECO:0000256" key="3">
    <source>
        <dbReference type="ARBA" id="ARBA00022553"/>
    </source>
</evidence>
<dbReference type="Pfam" id="PF02518">
    <property type="entry name" value="HATPase_c"/>
    <property type="match status" value="1"/>
</dbReference>
<dbReference type="InterPro" id="IPR001789">
    <property type="entry name" value="Sig_transdc_resp-reg_receiver"/>
</dbReference>
<dbReference type="AlphaFoldDB" id="A0A5J6LH74"/>
<dbReference type="PANTHER" id="PTHR43711:SF31">
    <property type="entry name" value="HISTIDINE KINASE"/>
    <property type="match status" value="1"/>
</dbReference>
<feature type="modified residue" description="4-aspartylphosphate" evidence="7">
    <location>
        <position position="379"/>
    </location>
</feature>
<dbReference type="SUPFAM" id="SSF52172">
    <property type="entry name" value="CheY-like"/>
    <property type="match status" value="1"/>
</dbReference>
<dbReference type="KEGG" id="nik:F5I99_16495"/>
<dbReference type="Pfam" id="PF00072">
    <property type="entry name" value="Response_reg"/>
    <property type="match status" value="1"/>
</dbReference>
<dbReference type="InterPro" id="IPR050736">
    <property type="entry name" value="Sensor_HK_Regulatory"/>
</dbReference>
<comment type="catalytic activity">
    <reaction evidence="1">
        <text>ATP + protein L-histidine = ADP + protein N-phospho-L-histidine.</text>
        <dbReference type="EC" id="2.7.13.3"/>
    </reaction>
</comment>
<feature type="domain" description="Response regulatory" evidence="10">
    <location>
        <begin position="328"/>
        <end position="445"/>
    </location>
</feature>
<keyword evidence="5 11" id="KW-0418">Kinase</keyword>
<dbReference type="InterPro" id="IPR004358">
    <property type="entry name" value="Sig_transdc_His_kin-like_C"/>
</dbReference>
<dbReference type="PANTHER" id="PTHR43711">
    <property type="entry name" value="TWO-COMPONENT HISTIDINE KINASE"/>
    <property type="match status" value="1"/>
</dbReference>
<evidence type="ECO:0000256" key="7">
    <source>
        <dbReference type="PROSITE-ProRule" id="PRU00169"/>
    </source>
</evidence>
<dbReference type="InterPro" id="IPR036890">
    <property type="entry name" value="HATPase_C_sf"/>
</dbReference>
<dbReference type="EMBL" id="CP044222">
    <property type="protein sequence ID" value="QEW07959.1"/>
    <property type="molecule type" value="Genomic_DNA"/>
</dbReference>
<dbReference type="CDD" id="cd00082">
    <property type="entry name" value="HisKA"/>
    <property type="match status" value="1"/>
</dbReference>
<keyword evidence="12" id="KW-1185">Reference proteome</keyword>
<dbReference type="InterPro" id="IPR011006">
    <property type="entry name" value="CheY-like_superfamily"/>
</dbReference>
<dbReference type="SMART" id="SM00388">
    <property type="entry name" value="HisKA"/>
    <property type="match status" value="1"/>
</dbReference>
<evidence type="ECO:0000256" key="2">
    <source>
        <dbReference type="ARBA" id="ARBA00012438"/>
    </source>
</evidence>
<dbReference type="PRINTS" id="PR00344">
    <property type="entry name" value="BCTRLSENSOR"/>
</dbReference>
<feature type="coiled-coil region" evidence="8">
    <location>
        <begin position="12"/>
        <end position="74"/>
    </location>
</feature>
<keyword evidence="4" id="KW-0808">Transferase</keyword>
<keyword evidence="8" id="KW-0175">Coiled coil</keyword>
<dbReference type="SUPFAM" id="SSF55874">
    <property type="entry name" value="ATPase domain of HSP90 chaperone/DNA topoisomerase II/histidine kinase"/>
    <property type="match status" value="1"/>
</dbReference>
<keyword evidence="3 7" id="KW-0597">Phosphoprotein</keyword>
<evidence type="ECO:0000256" key="4">
    <source>
        <dbReference type="ARBA" id="ARBA00022679"/>
    </source>
</evidence>
<gene>
    <name evidence="11" type="ORF">F5I99_16495</name>
</gene>
<dbReference type="NCBIfam" id="NF041832">
    <property type="entry name" value="near_NosP_CTERM"/>
    <property type="match status" value="1"/>
</dbReference>
<evidence type="ECO:0000256" key="5">
    <source>
        <dbReference type="ARBA" id="ARBA00022777"/>
    </source>
</evidence>
<dbReference type="InterPro" id="IPR003661">
    <property type="entry name" value="HisK_dim/P_dom"/>
</dbReference>
<evidence type="ECO:0000256" key="1">
    <source>
        <dbReference type="ARBA" id="ARBA00000085"/>
    </source>
</evidence>
<dbReference type="SMART" id="SM00448">
    <property type="entry name" value="REC"/>
    <property type="match status" value="1"/>
</dbReference>
<evidence type="ECO:0000256" key="6">
    <source>
        <dbReference type="ARBA" id="ARBA00023012"/>
    </source>
</evidence>
<accession>A0A5J6LH74</accession>
<dbReference type="FunFam" id="3.30.565.10:FF:000049">
    <property type="entry name" value="Two-component sensor histidine kinase"/>
    <property type="match status" value="1"/>
</dbReference>
<evidence type="ECO:0000256" key="8">
    <source>
        <dbReference type="SAM" id="Coils"/>
    </source>
</evidence>
<protein>
    <recommendedName>
        <fullName evidence="2">histidine kinase</fullName>
        <ecNumber evidence="2">2.7.13.3</ecNumber>
    </recommendedName>
</protein>
<evidence type="ECO:0000259" key="9">
    <source>
        <dbReference type="PROSITE" id="PS50109"/>
    </source>
</evidence>
<dbReference type="SUPFAM" id="SSF47384">
    <property type="entry name" value="Homodimeric domain of signal transducing histidine kinase"/>
    <property type="match status" value="1"/>
</dbReference>
<dbReference type="RefSeq" id="WP_151057901.1">
    <property type="nucleotide sequence ID" value="NZ_CP044222.1"/>
</dbReference>
<dbReference type="Gene3D" id="3.30.565.10">
    <property type="entry name" value="Histidine kinase-like ATPase, C-terminal domain"/>
    <property type="match status" value="1"/>
</dbReference>
<evidence type="ECO:0000259" key="10">
    <source>
        <dbReference type="PROSITE" id="PS50110"/>
    </source>
</evidence>
<dbReference type="PROSITE" id="PS50109">
    <property type="entry name" value="HIS_KIN"/>
    <property type="match status" value="1"/>
</dbReference>
<dbReference type="GO" id="GO:0000155">
    <property type="term" value="F:phosphorelay sensor kinase activity"/>
    <property type="evidence" value="ECO:0007669"/>
    <property type="project" value="InterPro"/>
</dbReference>
<dbReference type="InterPro" id="IPR036097">
    <property type="entry name" value="HisK_dim/P_sf"/>
</dbReference>
<dbReference type="EC" id="2.7.13.3" evidence="2"/>
<evidence type="ECO:0000313" key="12">
    <source>
        <dbReference type="Proteomes" id="UP000325606"/>
    </source>
</evidence>
<organism evidence="11 12">
    <name type="scientific">Nitrincola iocasae</name>
    <dbReference type="NCBI Taxonomy" id="2614693"/>
    <lineage>
        <taxon>Bacteria</taxon>
        <taxon>Pseudomonadati</taxon>
        <taxon>Pseudomonadota</taxon>
        <taxon>Gammaproteobacteria</taxon>
        <taxon>Oceanospirillales</taxon>
        <taxon>Oceanospirillaceae</taxon>
        <taxon>Nitrincola</taxon>
    </lineage>
</organism>
<evidence type="ECO:0000313" key="11">
    <source>
        <dbReference type="EMBL" id="QEW07959.1"/>
    </source>
</evidence>
<reference evidence="11 12" key="1">
    <citation type="submission" date="2019-09" db="EMBL/GenBank/DDBJ databases">
        <title>Nitrincola iocasae sp. nov., a bacterium isolated from the sediment collected at a cold seep field in South China Sea.</title>
        <authorList>
            <person name="Zhang H."/>
            <person name="Wang H."/>
            <person name="Li C."/>
        </authorList>
    </citation>
    <scope>NUCLEOTIDE SEQUENCE [LARGE SCALE GENOMIC DNA]</scope>
    <source>
        <strain evidence="11 12">KXZD1103</strain>
    </source>
</reference>
<dbReference type="SMART" id="SM00387">
    <property type="entry name" value="HATPase_c"/>
    <property type="match status" value="1"/>
</dbReference>
<sequence length="456" mass="49991">MDDSTLPDQQAVHSLQLENQRLRKINAALIERVEAGSAFNAAPYAAFEHSAALAEQVRERTEALSVAMAELRQTNQALIQANVSRTKFLAAVSHDLLQPLNAARLFTGALLERPLSEELEPLANAIHRSLQDVDSLLGTLVDMSRLDAGVIKPDISVFPLSDLLDNLATEFRQICEAEGLCFDYVKSSAVVSTDLVLLARILRNFLTNAVRYTPAGGRILLGCRRRSNGVQIQVADTGFGIPANKLDDIFLEFQRIKPNPALQDRGLGLGLAIVDKIASMLEHPVAVSSDEGKGSVFAVLLPLSQFEYQPYLPDRHQGSDQQVLQSSRVWVLDNDPAICTAMQSLLQGWGCQVYTAESSVALQKYFESEPQGPDLLIADYHLNESSSGLALVEKLLHRYAARSAVLMITANHTSGLRQHVRNAGYRMLNKPVKPLKLKVTVAHLLRQAKDSATDDG</sequence>
<dbReference type="Proteomes" id="UP000325606">
    <property type="component" value="Chromosome"/>
</dbReference>
<dbReference type="Gene3D" id="1.10.287.130">
    <property type="match status" value="1"/>
</dbReference>
<dbReference type="PROSITE" id="PS50110">
    <property type="entry name" value="RESPONSE_REGULATORY"/>
    <property type="match status" value="1"/>
</dbReference>
<name>A0A5J6LH74_9GAMM</name>
<dbReference type="InterPro" id="IPR003594">
    <property type="entry name" value="HATPase_dom"/>
</dbReference>
<dbReference type="InterPro" id="IPR005467">
    <property type="entry name" value="His_kinase_dom"/>
</dbReference>
<dbReference type="CDD" id="cd00156">
    <property type="entry name" value="REC"/>
    <property type="match status" value="1"/>
</dbReference>
<feature type="domain" description="Histidine kinase" evidence="9">
    <location>
        <begin position="91"/>
        <end position="305"/>
    </location>
</feature>
<dbReference type="CDD" id="cd00075">
    <property type="entry name" value="HATPase"/>
    <property type="match status" value="1"/>
</dbReference>